<evidence type="ECO:0000256" key="2">
    <source>
        <dbReference type="SAM" id="MobiDB-lite"/>
    </source>
</evidence>
<feature type="region of interest" description="Disordered" evidence="2">
    <location>
        <begin position="853"/>
        <end position="915"/>
    </location>
</feature>
<dbReference type="KEGG" id="mwe:WEN_03365"/>
<evidence type="ECO:0000256" key="1">
    <source>
        <dbReference type="ARBA" id="ARBA00010828"/>
    </source>
</evidence>
<dbReference type="EMBL" id="CP003703">
    <property type="protein sequence ID" value="AFN65450.1"/>
    <property type="molecule type" value="Genomic_DNA"/>
</dbReference>
<organism evidence="3 4">
    <name type="scientific">Mycoplasma wenyonii (strain Massachusetts)</name>
    <name type="common">Eperythrozoon wenyonii</name>
    <dbReference type="NCBI Taxonomy" id="1197325"/>
    <lineage>
        <taxon>Bacteria</taxon>
        <taxon>Bacillati</taxon>
        <taxon>Mycoplasmatota</taxon>
        <taxon>Mollicutes</taxon>
        <taxon>Mycoplasmataceae</taxon>
        <taxon>Mycoplasma</taxon>
    </lineage>
</organism>
<dbReference type="PATRIC" id="fig|1197325.3.peg.726"/>
<sequence>MTPAFKKKALWLLIPLICSSVIGSLVVTQWKGSVGSGRFQSSDKASKGDQFILAGTNGEEGAKNLTPAHVVKQLAQDPNSVPLLMWGFGTQIAKSIFEGKLASDKHNKYTPILQHLQKFLKTSKQQVEGSIKQKQKDKSRVKRNWVSDDESYLTKLKSVVTGKIDTFSIENYYDSKSTAIFKPLTKTKIDTHKNLPFIGFLFGTWLQKYRPGHFVHHVLPYAGSFSEKTKKLYSEKFKNVTLPNKPDLYFPDFDTEKVDEFKQKINLLLGGSGTWLDLFGHSEKTNKEELKKITSIHWISDDNTPQKNLALRYAYTKTQTSSSSSSSSTSSNSRNNPFYWLWGSVTSILNPHLKKWDVAIGSGSKCDGNEDSIPTLDQLSEKLKEDPLKLFCITSTKSKEEKNNNQGIEFLVHSVGDKEKDKKNPNQIIFWRDEKGFNLLFPYKIENSKDSNGASEKPNNQELIKSKEKLVKEFKEYVEKNFAYLLLKYYCHIKEDCKKQVTNGTCCCKEVIDSLVNIWELSHKLEEFGGYTKAWDIRSRNNALISLIDYSQQSNYLAKLGTVSPNFPKYLDREKGSYESWIKGINDSINGHLKKIESYFNPAGTSGHENGGLQAKQQNGSGEGHQDSKYWSFLEERTKKSEKPECMKTNVAEFLLEKVSSFDLLKKGLFMDISFEKMSELIKNDKINHQTLKELETSLSSAYNGFFNFAAGGAGRRQRRETNNTQTQTNLTELLKKAIKEELVARQIDTVSDTLLYKLSAKEPQESAGQQNNETDFEKIKNLLTLRNLLNQPLKNGNTLERAQMRLLVTSLYLLENSMTHYREILKSIVKNELFGAYAFTISWNKFCTQENSKNPLDPDKSSTGDGHARGDSVSQGTGDNNFFAPIKANGNPGRPEPGSAGTETTGEWNPTSLDPRLCIKTADRYSVTKIKKKAEGQGQEDSNNGEISLMGYKGAVSRGSQLQLPGNLYAEILKFLVKEGYVNWDKIQSQIDSIKTNSQFSKFVAYLSRVTHSISEAFKLPDYKKLRENTEDAKRAEVLEWFGLDKKKELLKQFIKDHLLKGVVGAQVNQQNTQTQNQHNKQNFRGLMKDLEKTAKEHYIFETKDENESNSAVFLIQFTAEDLKDEKTFAEFIKKHLTPESLIKDIVKKAQDPGLQTKAINHYLMRGSYPGGKVYSLTTNDYHLKDQFTSIII</sequence>
<feature type="compositionally biased region" description="Polar residues" evidence="2">
    <location>
        <begin position="902"/>
        <end position="913"/>
    </location>
</feature>
<dbReference type="AlphaFoldDB" id="I6ZJR2"/>
<evidence type="ECO:0000313" key="4">
    <source>
        <dbReference type="Proteomes" id="UP000009005"/>
    </source>
</evidence>
<dbReference type="HOGENOM" id="CLU_276185_0_0_14"/>
<proteinExistence type="inferred from homology"/>
<feature type="compositionally biased region" description="Basic and acidic residues" evidence="2">
    <location>
        <begin position="857"/>
        <end position="871"/>
    </location>
</feature>
<dbReference type="Pfam" id="PF12506">
    <property type="entry name" value="DUF3713"/>
    <property type="match status" value="1"/>
</dbReference>
<evidence type="ECO:0000313" key="3">
    <source>
        <dbReference type="EMBL" id="AFN65450.1"/>
    </source>
</evidence>
<accession>I6ZJR2</accession>
<dbReference type="RefSeq" id="WP_014850159.1">
    <property type="nucleotide sequence ID" value="NC_018149.1"/>
</dbReference>
<comment type="similarity">
    <text evidence="1">Belongs to the MG307/MG309/MG338 family.</text>
</comment>
<reference evidence="3 4" key="1">
    <citation type="journal article" date="2012" name="J. Bacteriol.">
        <title>Complete genome sequence of Mycoplasma wenyonii strain Massachusetts.</title>
        <authorList>
            <person name="Dos Santos A.P."/>
            <person name="Guimaraes A.M."/>
            <person name="do Nascimento N.C."/>
            <person name="Sanmiguel P.J."/>
            <person name="Messick J.B."/>
        </authorList>
    </citation>
    <scope>NUCLEOTIDE SEQUENCE [LARGE SCALE GENOMIC DNA]</scope>
    <source>
        <strain evidence="3 4">Massachusetts</strain>
    </source>
</reference>
<dbReference type="InterPro" id="IPR022186">
    <property type="entry name" value="DUF3713"/>
</dbReference>
<name>I6ZJR2_MYCWM</name>
<gene>
    <name evidence="3" type="ordered locus">WEN_03365</name>
</gene>
<keyword evidence="4" id="KW-1185">Reference proteome</keyword>
<feature type="region of interest" description="Disordered" evidence="2">
    <location>
        <begin position="607"/>
        <end position="626"/>
    </location>
</feature>
<protein>
    <submittedName>
        <fullName evidence="3">Uncharacterized protein</fullName>
    </submittedName>
</protein>
<dbReference type="OrthoDB" id="393869at2"/>
<dbReference type="Proteomes" id="UP000009005">
    <property type="component" value="Chromosome"/>
</dbReference>
<dbReference type="STRING" id="1197325.WEN_03365"/>